<name>A0A8J2X3B6_9STRA</name>
<protein>
    <submittedName>
        <fullName evidence="3">Uncharacterized protein</fullName>
    </submittedName>
</protein>
<evidence type="ECO:0000256" key="1">
    <source>
        <dbReference type="SAM" id="Phobius"/>
    </source>
</evidence>
<dbReference type="EMBL" id="CAKKNE010000005">
    <property type="protein sequence ID" value="CAH0377226.1"/>
    <property type="molecule type" value="Genomic_DNA"/>
</dbReference>
<feature type="transmembrane region" description="Helical" evidence="1">
    <location>
        <begin position="217"/>
        <end position="240"/>
    </location>
</feature>
<keyword evidence="1" id="KW-0812">Transmembrane</keyword>
<dbReference type="Proteomes" id="UP000789595">
    <property type="component" value="Unassembled WGS sequence"/>
</dbReference>
<evidence type="ECO:0000256" key="2">
    <source>
        <dbReference type="SAM" id="SignalP"/>
    </source>
</evidence>
<reference evidence="3" key="1">
    <citation type="submission" date="2021-11" db="EMBL/GenBank/DDBJ databases">
        <authorList>
            <consortium name="Genoscope - CEA"/>
            <person name="William W."/>
        </authorList>
    </citation>
    <scope>NUCLEOTIDE SEQUENCE</scope>
</reference>
<gene>
    <name evidence="3" type="ORF">PECAL_5P17980</name>
</gene>
<proteinExistence type="predicted"/>
<keyword evidence="4" id="KW-1185">Reference proteome</keyword>
<evidence type="ECO:0000313" key="4">
    <source>
        <dbReference type="Proteomes" id="UP000789595"/>
    </source>
</evidence>
<dbReference type="AlphaFoldDB" id="A0A8J2X3B6"/>
<feature type="chain" id="PRO_5035213151" evidence="2">
    <location>
        <begin position="16"/>
        <end position="248"/>
    </location>
</feature>
<sequence>MRRIALLLIAIHAAALVPPRLQRVASTSSRPRTQTVRSMAPLGETVKNTAIVTWLFGGLVPALIAVNSFAFTKLSSPARYEGFVETSGQGAKLALASLGAPDAVLEEDVSQILDAFATPDESLFVPLAVAIGAPGGGEGDYLGAERYVARDAFKATIRRKARQAPDAALDAVFDAWAKGSGCAARSQCLGSLESWRRSDGSWDLGAADRDILLGKGVVLGGFVGLAVIDFVALSALVFFARTILFAES</sequence>
<feature type="signal peptide" evidence="2">
    <location>
        <begin position="1"/>
        <end position="15"/>
    </location>
</feature>
<feature type="transmembrane region" description="Helical" evidence="1">
    <location>
        <begin position="51"/>
        <end position="71"/>
    </location>
</feature>
<organism evidence="3 4">
    <name type="scientific">Pelagomonas calceolata</name>
    <dbReference type="NCBI Taxonomy" id="35677"/>
    <lineage>
        <taxon>Eukaryota</taxon>
        <taxon>Sar</taxon>
        <taxon>Stramenopiles</taxon>
        <taxon>Ochrophyta</taxon>
        <taxon>Pelagophyceae</taxon>
        <taxon>Pelagomonadales</taxon>
        <taxon>Pelagomonadaceae</taxon>
        <taxon>Pelagomonas</taxon>
    </lineage>
</organism>
<comment type="caution">
    <text evidence="3">The sequence shown here is derived from an EMBL/GenBank/DDBJ whole genome shotgun (WGS) entry which is preliminary data.</text>
</comment>
<keyword evidence="1" id="KW-1133">Transmembrane helix</keyword>
<accession>A0A8J2X3B6</accession>
<keyword evidence="2" id="KW-0732">Signal</keyword>
<keyword evidence="1" id="KW-0472">Membrane</keyword>
<dbReference type="OrthoDB" id="205852at2759"/>
<evidence type="ECO:0000313" key="3">
    <source>
        <dbReference type="EMBL" id="CAH0377226.1"/>
    </source>
</evidence>